<evidence type="ECO:0000313" key="2">
    <source>
        <dbReference type="Proteomes" id="UP001500936"/>
    </source>
</evidence>
<comment type="caution">
    <text evidence="1">The sequence shown here is derived from an EMBL/GenBank/DDBJ whole genome shotgun (WGS) entry which is preliminary data.</text>
</comment>
<dbReference type="RefSeq" id="WP_345268890.1">
    <property type="nucleotide sequence ID" value="NZ_BAABHB010000006.1"/>
</dbReference>
<reference evidence="2" key="1">
    <citation type="journal article" date="2019" name="Int. J. Syst. Evol. Microbiol.">
        <title>The Global Catalogue of Microorganisms (GCM) 10K type strain sequencing project: providing services to taxonomists for standard genome sequencing and annotation.</title>
        <authorList>
            <consortium name="The Broad Institute Genomics Platform"/>
            <consortium name="The Broad Institute Genome Sequencing Center for Infectious Disease"/>
            <person name="Wu L."/>
            <person name="Ma J."/>
        </authorList>
    </citation>
    <scope>NUCLEOTIDE SEQUENCE [LARGE SCALE GENOMIC DNA]</scope>
    <source>
        <strain evidence="2">JCM 17925</strain>
    </source>
</reference>
<accession>A0ABP8KLC2</accession>
<gene>
    <name evidence="1" type="ORF">GCM10023187_32520</name>
</gene>
<dbReference type="Proteomes" id="UP001500936">
    <property type="component" value="Unassembled WGS sequence"/>
</dbReference>
<keyword evidence="2" id="KW-1185">Reference proteome</keyword>
<evidence type="ECO:0000313" key="1">
    <source>
        <dbReference type="EMBL" id="GAA4409361.1"/>
    </source>
</evidence>
<protein>
    <submittedName>
        <fullName evidence="1">Uncharacterized protein</fullName>
    </submittedName>
</protein>
<organism evidence="1 2">
    <name type="scientific">Nibrella viscosa</name>
    <dbReference type="NCBI Taxonomy" id="1084524"/>
    <lineage>
        <taxon>Bacteria</taxon>
        <taxon>Pseudomonadati</taxon>
        <taxon>Bacteroidota</taxon>
        <taxon>Cytophagia</taxon>
        <taxon>Cytophagales</taxon>
        <taxon>Spirosomataceae</taxon>
        <taxon>Nibrella</taxon>
    </lineage>
</organism>
<dbReference type="EMBL" id="BAABHB010000006">
    <property type="protein sequence ID" value="GAA4409361.1"/>
    <property type="molecule type" value="Genomic_DNA"/>
</dbReference>
<sequence length="86" mass="10022">MTTLIVSVSDEQKTMLEQLFQQLHIPFEEYKDTEGPGKTTQGKLDPLALRTIIDYGIHEPESDIRPYTHIDDSADYVRQLRNTDWQ</sequence>
<name>A0ABP8KLC2_9BACT</name>
<proteinExistence type="predicted"/>